<dbReference type="OMA" id="GKDYCAE"/>
<feature type="domain" description="FAD-binding PCMH-type" evidence="5">
    <location>
        <begin position="305"/>
        <end position="497"/>
    </location>
</feature>
<dbReference type="OrthoDB" id="363185at2759"/>
<keyword evidence="2" id="KW-0285">Flavoprotein</keyword>
<dbReference type="Pfam" id="PF01565">
    <property type="entry name" value="FAD_binding_4"/>
    <property type="match status" value="1"/>
</dbReference>
<comment type="similarity">
    <text evidence="1">Belongs to the oxygen-dependent FAD-linked oxidoreductase family.</text>
</comment>
<reference evidence="6 7" key="1">
    <citation type="journal article" date="2012" name="BMC Genomics">
        <title>Sequencing the genome of Marssonina brunnea reveals fungus-poplar co-evolution.</title>
        <authorList>
            <person name="Zhu S."/>
            <person name="Cao Y.-Z."/>
            <person name="Jiang C."/>
            <person name="Tan B.-Y."/>
            <person name="Wang Z."/>
            <person name="Feng S."/>
            <person name="Zhang L."/>
            <person name="Su X.-H."/>
            <person name="Brejova B."/>
            <person name="Vinar T."/>
            <person name="Xu M."/>
            <person name="Wang M.-X."/>
            <person name="Zhang S.-G."/>
            <person name="Huang M.-R."/>
            <person name="Wu R."/>
            <person name="Zhou Y."/>
        </authorList>
    </citation>
    <scope>NUCLEOTIDE SEQUENCE [LARGE SCALE GENOMIC DNA]</scope>
    <source>
        <strain evidence="6 7">MB_m1</strain>
    </source>
</reference>
<dbReference type="InterPro" id="IPR036318">
    <property type="entry name" value="FAD-bd_PCMH-like_sf"/>
</dbReference>
<dbReference type="Gene3D" id="3.40.50.2020">
    <property type="match status" value="1"/>
</dbReference>
<dbReference type="InterPro" id="IPR029063">
    <property type="entry name" value="SAM-dependent_MTases_sf"/>
</dbReference>
<evidence type="ECO:0000256" key="1">
    <source>
        <dbReference type="ARBA" id="ARBA00005466"/>
    </source>
</evidence>
<dbReference type="InterPro" id="IPR016169">
    <property type="entry name" value="FAD-bd_PCMH_sub2"/>
</dbReference>
<dbReference type="InterPro" id="IPR016166">
    <property type="entry name" value="FAD-bd_PCMH"/>
</dbReference>
<dbReference type="SUPFAM" id="SSF56176">
    <property type="entry name" value="FAD-binding/transporter-associated domain-like"/>
    <property type="match status" value="1"/>
</dbReference>
<name>K1X2N4_MARBU</name>
<dbReference type="Gene3D" id="3.40.50.150">
    <property type="entry name" value="Vaccinia Virus protein VP39"/>
    <property type="match status" value="1"/>
</dbReference>
<dbReference type="Gene3D" id="3.40.462.20">
    <property type="match status" value="1"/>
</dbReference>
<organism evidence="6 7">
    <name type="scientific">Marssonina brunnea f. sp. multigermtubi (strain MB_m1)</name>
    <name type="common">Marssonina leaf spot fungus</name>
    <dbReference type="NCBI Taxonomy" id="1072389"/>
    <lineage>
        <taxon>Eukaryota</taxon>
        <taxon>Fungi</taxon>
        <taxon>Dikarya</taxon>
        <taxon>Ascomycota</taxon>
        <taxon>Pezizomycotina</taxon>
        <taxon>Leotiomycetes</taxon>
        <taxon>Helotiales</taxon>
        <taxon>Drepanopezizaceae</taxon>
        <taxon>Drepanopeziza</taxon>
    </lineage>
</organism>
<dbReference type="eggNOG" id="KOG1712">
    <property type="taxonomic scope" value="Eukaryota"/>
</dbReference>
<evidence type="ECO:0000256" key="2">
    <source>
        <dbReference type="ARBA" id="ARBA00022630"/>
    </source>
</evidence>
<sequence length="1137" mass="124342">MVNLDTLKQALTGEASARAWSLGRRLTDTEYSAGFETLSQGSEIETYRHFIIPQLCQQLAPLLSAHERVSVLEIGPGPKSLLGHLPVHLRGKIRRYTAFEPNGLFAARLEKWICDGSEKEGPLSSLDTPFTIHRRPFDLECGPNKGRGAIEEQYDIILFCHSMYGMKHKRKFIEKALGMLSTDGVVVVFHREGILCLDGLVCHRTASYPTGVASVADEDGSLDSFTPFVAARVALAVHADMNCRVCWRKVCRDLGRRDATRPGELFFDSPTIMATFSRHSDKLSELTDQVPTAAEGLLVKSWEARLRRPATIMRPTEISHVQRCVEWALKYDFRLTVLGGGHSGNCLWPNVVSVDMSAFDQMHIFKDDMGCGEAGLKPGAFIMVESGCKTGNVIRRSMAAGLTVPLGARPSVGAGLYLQGGIGHLTKLHGLACDSIVGAIVVSVESAQIMCVGEVPRQYWPVGAVRPDNGADLLWAIRGAGTNFGIVMSVTFKAYEAPTYSVRSWVIPLANDDEARNKLSELEASVVGVLPSSCCTDVYLYWDDKQLHLGVSAFDVVSSDCIPENPKPKPTPQCSFLDSNDNLKTVDSIGIFDADMYVSDLHGGHGSGKTSSFKRCLFLRDIGATNVVTVLVNAIRARPSPLCYLHLLEGGGKARYVDPGTSAFGCRTWTYACVITGVWSRDQDGSTAAQASVRWVYSVAEKLLPLSTGVYGADLGPDPRDAILATKTFGLNLPRLARLKRRFDPHNVLAYACPLPENPIAQKLIILVTGKSCAGKDYCAGVWVEVFKSLCFRAHVVSISDATKREYAAATGADLGRIFSDRDYKEQHRPALTAFFEEQGRRRPRRPEDHFQDLVRGAVDTDVLFITGMRDEAPLVAFSHLVVGSRVLEVRVRASEEIRKARGSSTDETEDTSLHDCPSLVFENEKNTADAVKFFAEKYLLPLVHEDLHRLNQMVRQVPDFPCPGIGFRHVLGIAQKKGGLGLCTSQFQQQFAGEWSEVGAIACCEAGGFIFAPSLASQVKVPLVLIREAGKLPPPTVSESKPSSYISGAESPRGRQIEMEIGVVPKAGSVVVVDDVLSSGRTLCAILQLLARADVEMKRVSIMVVAEFPWHRGRGLLRQRGFGGIRVQSLLVFGDA</sequence>
<dbReference type="InterPro" id="IPR027417">
    <property type="entry name" value="P-loop_NTPase"/>
</dbReference>
<dbReference type="KEGG" id="mbe:MBM_02723"/>
<dbReference type="Proteomes" id="UP000006753">
    <property type="component" value="Unassembled WGS sequence"/>
</dbReference>
<accession>K1X2N4</accession>
<protein>
    <recommendedName>
        <fullName evidence="5">FAD-binding PCMH-type domain-containing protein</fullName>
    </recommendedName>
</protein>
<dbReference type="PANTHER" id="PTHR42973">
    <property type="entry name" value="BINDING OXIDOREDUCTASE, PUTATIVE (AFU_ORTHOLOGUE AFUA_1G17690)-RELATED"/>
    <property type="match status" value="1"/>
</dbReference>
<dbReference type="PROSITE" id="PS51387">
    <property type="entry name" value="FAD_PCMH"/>
    <property type="match status" value="1"/>
</dbReference>
<dbReference type="Gene3D" id="3.40.50.300">
    <property type="entry name" value="P-loop containing nucleotide triphosphate hydrolases"/>
    <property type="match status" value="1"/>
</dbReference>
<dbReference type="CDD" id="cd06223">
    <property type="entry name" value="PRTases_typeI"/>
    <property type="match status" value="1"/>
</dbReference>
<dbReference type="GO" id="GO:0006695">
    <property type="term" value="P:cholesterol biosynthetic process"/>
    <property type="evidence" value="ECO:0007669"/>
    <property type="project" value="InterPro"/>
</dbReference>
<dbReference type="EMBL" id="JH921431">
    <property type="protein sequence ID" value="EKD19486.1"/>
    <property type="molecule type" value="Genomic_DNA"/>
</dbReference>
<dbReference type="Pfam" id="PF04275">
    <property type="entry name" value="P-mevalo_kinase"/>
    <property type="match status" value="1"/>
</dbReference>
<keyword evidence="3" id="KW-0274">FAD</keyword>
<dbReference type="PANTHER" id="PTHR42973:SF25">
    <property type="entry name" value="PHOSPHOMEVALONATE KINASE"/>
    <property type="match status" value="1"/>
</dbReference>
<dbReference type="InterPro" id="IPR000836">
    <property type="entry name" value="PRTase_dom"/>
</dbReference>
<dbReference type="InterPro" id="IPR006094">
    <property type="entry name" value="Oxid_FAD_bind_N"/>
</dbReference>
<evidence type="ECO:0000256" key="4">
    <source>
        <dbReference type="ARBA" id="ARBA00023002"/>
    </source>
</evidence>
<dbReference type="InterPro" id="IPR029057">
    <property type="entry name" value="PRTase-like"/>
</dbReference>
<dbReference type="SUPFAM" id="SSF53271">
    <property type="entry name" value="PRTase-like"/>
    <property type="match status" value="1"/>
</dbReference>
<dbReference type="STRING" id="1072389.K1X2N4"/>
<evidence type="ECO:0000313" key="7">
    <source>
        <dbReference type="Proteomes" id="UP000006753"/>
    </source>
</evidence>
<keyword evidence="4" id="KW-0560">Oxidoreductase</keyword>
<dbReference type="GO" id="GO:0016491">
    <property type="term" value="F:oxidoreductase activity"/>
    <property type="evidence" value="ECO:0007669"/>
    <property type="project" value="UniProtKB-KW"/>
</dbReference>
<dbReference type="GO" id="GO:0071949">
    <property type="term" value="F:FAD binding"/>
    <property type="evidence" value="ECO:0007669"/>
    <property type="project" value="InterPro"/>
</dbReference>
<dbReference type="InterPro" id="IPR005919">
    <property type="entry name" value="Pmev_kin_anim"/>
</dbReference>
<dbReference type="InterPro" id="IPR050416">
    <property type="entry name" value="FAD-linked_Oxidoreductase"/>
</dbReference>
<evidence type="ECO:0000259" key="5">
    <source>
        <dbReference type="PROSITE" id="PS51387"/>
    </source>
</evidence>
<dbReference type="GO" id="GO:0005737">
    <property type="term" value="C:cytoplasm"/>
    <property type="evidence" value="ECO:0007669"/>
    <property type="project" value="InterPro"/>
</dbReference>
<dbReference type="GO" id="GO:0004631">
    <property type="term" value="F:phosphomevalonate kinase activity"/>
    <property type="evidence" value="ECO:0007669"/>
    <property type="project" value="InterPro"/>
</dbReference>
<dbReference type="GO" id="GO:0019287">
    <property type="term" value="P:isopentenyl diphosphate biosynthetic process, mevalonate pathway"/>
    <property type="evidence" value="ECO:0007669"/>
    <property type="project" value="UniProtKB-UniPathway"/>
</dbReference>
<dbReference type="GeneID" id="18758658"/>
<dbReference type="AlphaFoldDB" id="K1X2N4"/>
<dbReference type="SUPFAM" id="SSF53335">
    <property type="entry name" value="S-adenosyl-L-methionine-dependent methyltransferases"/>
    <property type="match status" value="1"/>
</dbReference>
<gene>
    <name evidence="6" type="ORF">MBM_02723</name>
</gene>
<dbReference type="UniPathway" id="UPA00057">
    <property type="reaction ID" value="UER00099"/>
</dbReference>
<dbReference type="Gene3D" id="3.30.465.10">
    <property type="match status" value="1"/>
</dbReference>
<dbReference type="Pfam" id="PF00156">
    <property type="entry name" value="Pribosyltran"/>
    <property type="match status" value="1"/>
</dbReference>
<evidence type="ECO:0000313" key="6">
    <source>
        <dbReference type="EMBL" id="EKD19486.1"/>
    </source>
</evidence>
<evidence type="ECO:0000256" key="3">
    <source>
        <dbReference type="ARBA" id="ARBA00022827"/>
    </source>
</evidence>
<dbReference type="HOGENOM" id="CLU_003324_0_0_1"/>
<dbReference type="InParanoid" id="K1X2N4"/>
<keyword evidence="7" id="KW-1185">Reference proteome</keyword>
<proteinExistence type="inferred from homology"/>